<reference evidence="2 3" key="1">
    <citation type="submission" date="2024-04" db="EMBL/GenBank/DDBJ databases">
        <title>Genome assembly C_amara_ONT_v2.</title>
        <authorList>
            <person name="Yant L."/>
            <person name="Moore C."/>
            <person name="Slenker M."/>
        </authorList>
    </citation>
    <scope>NUCLEOTIDE SEQUENCE [LARGE SCALE GENOMIC DNA]</scope>
    <source>
        <tissue evidence="2">Leaf</tissue>
    </source>
</reference>
<name>A0ABD0ZPW9_CARAN</name>
<dbReference type="Pfam" id="PF14244">
    <property type="entry name" value="Retrotran_gag_3"/>
    <property type="match status" value="1"/>
</dbReference>
<comment type="caution">
    <text evidence="2">The sequence shown here is derived from an EMBL/GenBank/DDBJ whole genome shotgun (WGS) entry which is preliminary data.</text>
</comment>
<protein>
    <recommendedName>
        <fullName evidence="1">Retrotransposon Copia-like N-terminal domain-containing protein</fullName>
    </recommendedName>
</protein>
<evidence type="ECO:0000259" key="1">
    <source>
        <dbReference type="Pfam" id="PF14244"/>
    </source>
</evidence>
<feature type="domain" description="Retrotransposon Copia-like N-terminal" evidence="1">
    <location>
        <begin position="28"/>
        <end position="70"/>
    </location>
</feature>
<dbReference type="Proteomes" id="UP001558713">
    <property type="component" value="Unassembled WGS sequence"/>
</dbReference>
<dbReference type="PANTHER" id="PTHR37610">
    <property type="entry name" value="CCHC-TYPE DOMAIN-CONTAINING PROTEIN"/>
    <property type="match status" value="1"/>
</dbReference>
<evidence type="ECO:0000313" key="2">
    <source>
        <dbReference type="EMBL" id="KAL1196691.1"/>
    </source>
</evidence>
<proteinExistence type="predicted"/>
<keyword evidence="3" id="KW-1185">Reference proteome</keyword>
<evidence type="ECO:0000313" key="3">
    <source>
        <dbReference type="Proteomes" id="UP001558713"/>
    </source>
</evidence>
<dbReference type="EMBL" id="JBANAX010000698">
    <property type="protein sequence ID" value="KAL1196691.1"/>
    <property type="molecule type" value="Genomic_DNA"/>
</dbReference>
<dbReference type="InterPro" id="IPR029472">
    <property type="entry name" value="Copia-like_N"/>
</dbReference>
<dbReference type="AlphaFoldDB" id="A0ABD0ZPW9"/>
<organism evidence="2 3">
    <name type="scientific">Cardamine amara subsp. amara</name>
    <dbReference type="NCBI Taxonomy" id="228776"/>
    <lineage>
        <taxon>Eukaryota</taxon>
        <taxon>Viridiplantae</taxon>
        <taxon>Streptophyta</taxon>
        <taxon>Embryophyta</taxon>
        <taxon>Tracheophyta</taxon>
        <taxon>Spermatophyta</taxon>
        <taxon>Magnoliopsida</taxon>
        <taxon>eudicotyledons</taxon>
        <taxon>Gunneridae</taxon>
        <taxon>Pentapetalae</taxon>
        <taxon>rosids</taxon>
        <taxon>malvids</taxon>
        <taxon>Brassicales</taxon>
        <taxon>Brassicaceae</taxon>
        <taxon>Cardamineae</taxon>
        <taxon>Cardamine</taxon>
    </lineage>
</organism>
<accession>A0ABD0ZPW9</accession>
<gene>
    <name evidence="2" type="ORF">V5N11_025416</name>
</gene>
<dbReference type="PANTHER" id="PTHR37610:SF101">
    <property type="entry name" value="(RAPE) HYPOTHETICAL PROTEIN"/>
    <property type="match status" value="1"/>
</dbReference>
<sequence length="110" mass="12413">MDDALAVTVASIKNDGILSDYYLPPGADPGNIISTVTLNGNNYERWAKVMRNAFHAKNKLNFIDGILQRPSPGTDLYKLWGIINSMMVAWILNTIDPELRSSRFMFQYCL</sequence>